<protein>
    <submittedName>
        <fullName evidence="1">Nuclear transport factor 2 family protein</fullName>
    </submittedName>
</protein>
<dbReference type="Gene3D" id="3.10.450.50">
    <property type="match status" value="1"/>
</dbReference>
<dbReference type="CDD" id="cd00531">
    <property type="entry name" value="NTF2_like"/>
    <property type="match status" value="1"/>
</dbReference>
<dbReference type="PANTHER" id="PTHR45752:SF195">
    <property type="entry name" value="LEUCINE-RICH REPEAT (LRR) FAMILY PROTEIN-RELATED"/>
    <property type="match status" value="1"/>
</dbReference>
<dbReference type="PANTHER" id="PTHR45752">
    <property type="entry name" value="LEUCINE-RICH REPEAT-CONTAINING"/>
    <property type="match status" value="1"/>
</dbReference>
<dbReference type="SUPFAM" id="SSF52047">
    <property type="entry name" value="RNI-like"/>
    <property type="match status" value="1"/>
</dbReference>
<accession>A0A9X1HW98</accession>
<dbReference type="EMBL" id="JAIXNE010000009">
    <property type="protein sequence ID" value="MCA6079095.1"/>
    <property type="molecule type" value="Genomic_DNA"/>
</dbReference>
<dbReference type="InterPro" id="IPR032675">
    <property type="entry name" value="LRR_dom_sf"/>
</dbReference>
<sequence>MKVSLLLAVLGLLSACNRQSLYNNQLNATMVEIILSDFGLTDVPEDINRFTRVESLTVRPDGQKGWIIYPPMSARLNSDVPKKVLTGSICDLTQLKVLSISGLEYTQLPECFSNLRNLETLNLTMNRLDINSEMEKLRKLPSLRELSITGNYFDKEIMEAWRKENPDLDIIYDRSSASSKSEVQTTQTIHQFLYDYYNVMSSRDWEVYREFFWKDATLTTIWQSPKDSLPEVLVNTIDAFIRQTPQGPDSEPIFEEKPTYITTEIQGNLATAWVNYEARFGSEENLNEWTGTDLFTLMKHQGEWRIVSLAFSSE</sequence>
<keyword evidence="2" id="KW-1185">Reference proteome</keyword>
<dbReference type="SUPFAM" id="SSF54427">
    <property type="entry name" value="NTF2-like"/>
    <property type="match status" value="1"/>
</dbReference>
<dbReference type="AlphaFoldDB" id="A0A9X1HW98"/>
<dbReference type="Proteomes" id="UP001139409">
    <property type="component" value="Unassembled WGS sequence"/>
</dbReference>
<dbReference type="Pfam" id="PF12893">
    <property type="entry name" value="Lumazine_bd_2"/>
    <property type="match status" value="1"/>
</dbReference>
<evidence type="ECO:0000313" key="1">
    <source>
        <dbReference type="EMBL" id="MCA6079095.1"/>
    </source>
</evidence>
<proteinExistence type="predicted"/>
<reference evidence="1" key="1">
    <citation type="submission" date="2021-09" db="EMBL/GenBank/DDBJ databases">
        <title>Fulvivirga sp. isolated from coastal sediment.</title>
        <authorList>
            <person name="Yu H."/>
        </authorList>
    </citation>
    <scope>NUCLEOTIDE SEQUENCE</scope>
    <source>
        <strain evidence="1">1062</strain>
    </source>
</reference>
<organism evidence="1 2">
    <name type="scientific">Fulvivirga sedimenti</name>
    <dbReference type="NCBI Taxonomy" id="2879465"/>
    <lineage>
        <taxon>Bacteria</taxon>
        <taxon>Pseudomonadati</taxon>
        <taxon>Bacteroidota</taxon>
        <taxon>Cytophagia</taxon>
        <taxon>Cytophagales</taxon>
        <taxon>Fulvivirgaceae</taxon>
        <taxon>Fulvivirga</taxon>
    </lineage>
</organism>
<dbReference type="Gene3D" id="3.80.10.10">
    <property type="entry name" value="Ribonuclease Inhibitor"/>
    <property type="match status" value="1"/>
</dbReference>
<comment type="caution">
    <text evidence="1">The sequence shown here is derived from an EMBL/GenBank/DDBJ whole genome shotgun (WGS) entry which is preliminary data.</text>
</comment>
<dbReference type="InterPro" id="IPR039437">
    <property type="entry name" value="FrzH/put_lumazine-bd"/>
</dbReference>
<dbReference type="PROSITE" id="PS51257">
    <property type="entry name" value="PROKAR_LIPOPROTEIN"/>
    <property type="match status" value="1"/>
</dbReference>
<dbReference type="InterPro" id="IPR032710">
    <property type="entry name" value="NTF2-like_dom_sf"/>
</dbReference>
<name>A0A9X1HW98_9BACT</name>
<gene>
    <name evidence="1" type="ORF">LDX50_29760</name>
</gene>
<dbReference type="InterPro" id="IPR050715">
    <property type="entry name" value="LRR-SigEffector_domain"/>
</dbReference>
<evidence type="ECO:0000313" key="2">
    <source>
        <dbReference type="Proteomes" id="UP001139409"/>
    </source>
</evidence>
<dbReference type="RefSeq" id="WP_225699957.1">
    <property type="nucleotide sequence ID" value="NZ_JAIXNE010000009.1"/>
</dbReference>